<feature type="transmembrane region" description="Helical" evidence="8">
    <location>
        <begin position="401"/>
        <end position="420"/>
    </location>
</feature>
<sequence length="465" mass="54444">MLFSSISFLYYFLPALIIIYFITPKKYKNIILLIASLLFYLYGEPKYVFLMIAEIIIAYIGAILIDKYKNQSENILITTLIIHIFLLIIFKYTDFIIQSINDISNANIKLLNIALPIGISFYTFQIMSYLIDVYNGKVKVQKNIINLATYVSLFPQLVAGPIVRYQTVEKELDDRVHSFNNFSYGIRRFSIGLAKKVLIANALGELCTKAFALNETTVIFYWIFGISYMLQLYFDFSAYSDMAIGLGRIFGFHFPENFNYPYISKSITEFWRRWHISLSTWFKDYVYIPLGGNRDGKYKQIRNILIVWLLTGIWHGANWTFLIWGLLFGILLIIEKIFLNKFMEKLPSFIRRIYVLFIVMILFVIFNSDNMSEALINIKGLFGMNGEVFINDYTLHYLKSYLPILIIAIFGATPFIKTLIDKLRKNKYLNNIINILEPILIVIILFVVTSYLIDNSYNPFLYFRF</sequence>
<dbReference type="InterPro" id="IPR024194">
    <property type="entry name" value="Ac/AlaTfrase_AlgI/DltB"/>
</dbReference>
<dbReference type="PANTHER" id="PTHR13285">
    <property type="entry name" value="ACYLTRANSFERASE"/>
    <property type="match status" value="1"/>
</dbReference>
<evidence type="ECO:0000256" key="3">
    <source>
        <dbReference type="ARBA" id="ARBA00022475"/>
    </source>
</evidence>
<evidence type="ECO:0000256" key="2">
    <source>
        <dbReference type="ARBA" id="ARBA00010323"/>
    </source>
</evidence>
<evidence type="ECO:0000256" key="4">
    <source>
        <dbReference type="ARBA" id="ARBA00022692"/>
    </source>
</evidence>
<evidence type="ECO:0000256" key="7">
    <source>
        <dbReference type="PIRNR" id="PIRNR016636"/>
    </source>
</evidence>
<protein>
    <submittedName>
        <fullName evidence="9">MBOAT family protein</fullName>
    </submittedName>
</protein>
<evidence type="ECO:0000256" key="8">
    <source>
        <dbReference type="SAM" id="Phobius"/>
    </source>
</evidence>
<keyword evidence="4 8" id="KW-0812">Transmembrane</keyword>
<feature type="transmembrane region" description="Helical" evidence="8">
    <location>
        <begin position="27"/>
        <end position="43"/>
    </location>
</feature>
<feature type="transmembrane region" description="Helical" evidence="8">
    <location>
        <begin position="75"/>
        <end position="93"/>
    </location>
</feature>
<dbReference type="InterPro" id="IPR028362">
    <property type="entry name" value="AlgI"/>
</dbReference>
<organism evidence="9 10">
    <name type="scientific">Eubacterium segne</name>
    <dbReference type="NCBI Taxonomy" id="2763045"/>
    <lineage>
        <taxon>Bacteria</taxon>
        <taxon>Bacillati</taxon>
        <taxon>Bacillota</taxon>
        <taxon>Clostridia</taxon>
        <taxon>Eubacteriales</taxon>
        <taxon>Eubacteriaceae</taxon>
        <taxon>Eubacterium</taxon>
    </lineage>
</organism>
<keyword evidence="7" id="KW-0012">Acyltransferase</keyword>
<comment type="caution">
    <text evidence="9">The sequence shown here is derived from an EMBL/GenBank/DDBJ whole genome shotgun (WGS) entry which is preliminary data.</text>
</comment>
<dbReference type="PIRSF" id="PIRSF500217">
    <property type="entry name" value="AlgI"/>
    <property type="match status" value="1"/>
</dbReference>
<feature type="transmembrane region" description="Helical" evidence="8">
    <location>
        <begin position="432"/>
        <end position="453"/>
    </location>
</feature>
<dbReference type="PANTHER" id="PTHR13285:SF18">
    <property type="entry name" value="PROTEIN-CYSTEINE N-PALMITOYLTRANSFERASE RASP"/>
    <property type="match status" value="1"/>
</dbReference>
<name>A0ABR7F6H6_9FIRM</name>
<evidence type="ECO:0000256" key="6">
    <source>
        <dbReference type="ARBA" id="ARBA00023136"/>
    </source>
</evidence>
<proteinExistence type="inferred from homology"/>
<accession>A0ABR7F6H6</accession>
<dbReference type="RefSeq" id="WP_118590236.1">
    <property type="nucleotide sequence ID" value="NZ_JACOOZ010000010.1"/>
</dbReference>
<reference evidence="9 10" key="1">
    <citation type="submission" date="2020-08" db="EMBL/GenBank/DDBJ databases">
        <title>Genome public.</title>
        <authorList>
            <person name="Liu C."/>
            <person name="Sun Q."/>
        </authorList>
    </citation>
    <scope>NUCLEOTIDE SEQUENCE [LARGE SCALE GENOMIC DNA]</scope>
    <source>
        <strain evidence="9 10">BX4</strain>
    </source>
</reference>
<comment type="similarity">
    <text evidence="2 7">Belongs to the membrane-bound acyltransferase family.</text>
</comment>
<dbReference type="Pfam" id="PF03062">
    <property type="entry name" value="MBOAT"/>
    <property type="match status" value="1"/>
</dbReference>
<dbReference type="Proteomes" id="UP000597877">
    <property type="component" value="Unassembled WGS sequence"/>
</dbReference>
<comment type="subcellular location">
    <subcellularLocation>
        <location evidence="1">Cell membrane</location>
        <topology evidence="1">Multi-pass membrane protein</topology>
    </subcellularLocation>
</comment>
<evidence type="ECO:0000313" key="10">
    <source>
        <dbReference type="Proteomes" id="UP000597877"/>
    </source>
</evidence>
<keyword evidence="5 8" id="KW-1133">Transmembrane helix</keyword>
<keyword evidence="3 7" id="KW-1003">Cell membrane</keyword>
<feature type="transmembrane region" description="Helical" evidence="8">
    <location>
        <begin position="49"/>
        <end position="68"/>
    </location>
</feature>
<evidence type="ECO:0000256" key="1">
    <source>
        <dbReference type="ARBA" id="ARBA00004651"/>
    </source>
</evidence>
<feature type="transmembrane region" description="Helical" evidence="8">
    <location>
        <begin position="6"/>
        <end position="22"/>
    </location>
</feature>
<dbReference type="PIRSF" id="PIRSF016636">
    <property type="entry name" value="AlgI_DltB"/>
    <property type="match status" value="1"/>
</dbReference>
<gene>
    <name evidence="9" type="ORF">H8S00_12580</name>
</gene>
<feature type="transmembrane region" description="Helical" evidence="8">
    <location>
        <begin position="113"/>
        <end position="131"/>
    </location>
</feature>
<keyword evidence="10" id="KW-1185">Reference proteome</keyword>
<dbReference type="InterPro" id="IPR051085">
    <property type="entry name" value="MB_O-acyltransferase"/>
</dbReference>
<dbReference type="InterPro" id="IPR004299">
    <property type="entry name" value="MBOAT_fam"/>
</dbReference>
<feature type="transmembrane region" description="Helical" evidence="8">
    <location>
        <begin position="219"/>
        <end position="239"/>
    </location>
</feature>
<keyword evidence="7" id="KW-0808">Transferase</keyword>
<keyword evidence="6 7" id="KW-0472">Membrane</keyword>
<evidence type="ECO:0000256" key="5">
    <source>
        <dbReference type="ARBA" id="ARBA00022989"/>
    </source>
</evidence>
<feature type="transmembrane region" description="Helical" evidence="8">
    <location>
        <begin position="143"/>
        <end position="163"/>
    </location>
</feature>
<dbReference type="EMBL" id="JACOOZ010000010">
    <property type="protein sequence ID" value="MBC5668802.1"/>
    <property type="molecule type" value="Genomic_DNA"/>
</dbReference>
<feature type="transmembrane region" description="Helical" evidence="8">
    <location>
        <begin position="323"/>
        <end position="342"/>
    </location>
</feature>
<evidence type="ECO:0000313" key="9">
    <source>
        <dbReference type="EMBL" id="MBC5668802.1"/>
    </source>
</evidence>
<feature type="transmembrane region" description="Helical" evidence="8">
    <location>
        <begin position="349"/>
        <end position="366"/>
    </location>
</feature>